<dbReference type="Proteomes" id="UP000182894">
    <property type="component" value="Unassembled WGS sequence"/>
</dbReference>
<dbReference type="PANTHER" id="PTHR21716:SF4">
    <property type="entry name" value="TRANSMEMBRANE PROTEIN 245"/>
    <property type="match status" value="1"/>
</dbReference>
<evidence type="ECO:0000256" key="2">
    <source>
        <dbReference type="ARBA" id="ARBA00009773"/>
    </source>
</evidence>
<keyword evidence="4 6" id="KW-1133">Transmembrane helix</keyword>
<gene>
    <name evidence="7" type="ORF">SAMN05216605_111216</name>
</gene>
<dbReference type="GO" id="GO:0016020">
    <property type="term" value="C:membrane"/>
    <property type="evidence" value="ECO:0007669"/>
    <property type="project" value="UniProtKB-SubCell"/>
</dbReference>
<feature type="transmembrane region" description="Helical" evidence="6">
    <location>
        <begin position="267"/>
        <end position="290"/>
    </location>
</feature>
<dbReference type="EMBL" id="FNCO01000011">
    <property type="protein sequence ID" value="SDI24419.1"/>
    <property type="molecule type" value="Genomic_DNA"/>
</dbReference>
<dbReference type="AlphaFoldDB" id="A0A1G8IZP3"/>
<evidence type="ECO:0000256" key="6">
    <source>
        <dbReference type="SAM" id="Phobius"/>
    </source>
</evidence>
<feature type="transmembrane region" description="Helical" evidence="6">
    <location>
        <begin position="239"/>
        <end position="260"/>
    </location>
</feature>
<feature type="transmembrane region" description="Helical" evidence="6">
    <location>
        <begin position="207"/>
        <end position="233"/>
    </location>
</feature>
<feature type="transmembrane region" description="Helical" evidence="6">
    <location>
        <begin position="12"/>
        <end position="43"/>
    </location>
</feature>
<comment type="similarity">
    <text evidence="2">Belongs to the autoinducer-2 exporter (AI-2E) (TC 2.A.86) family.</text>
</comment>
<evidence type="ECO:0000256" key="4">
    <source>
        <dbReference type="ARBA" id="ARBA00022989"/>
    </source>
</evidence>
<feature type="transmembrane region" description="Helical" evidence="6">
    <location>
        <begin position="157"/>
        <end position="176"/>
    </location>
</feature>
<dbReference type="InterPro" id="IPR002549">
    <property type="entry name" value="AI-2E-like"/>
</dbReference>
<evidence type="ECO:0000313" key="7">
    <source>
        <dbReference type="EMBL" id="SDI24419.1"/>
    </source>
</evidence>
<evidence type="ECO:0000256" key="1">
    <source>
        <dbReference type="ARBA" id="ARBA00004141"/>
    </source>
</evidence>
<feature type="transmembrane region" description="Helical" evidence="6">
    <location>
        <begin position="63"/>
        <end position="85"/>
    </location>
</feature>
<dbReference type="RefSeq" id="WP_074755346.1">
    <property type="nucleotide sequence ID" value="NZ_FNCO01000011.1"/>
</dbReference>
<sequence>MNETSLQNKTLMLLLVLVTIAFIWILLPFYGAVFWAVILGIIFAPLQRRLLARFGWQRNLTSLCTLMVCLVIAILPVIVISMLMVQEGAALYKNVESGQLDIPKYLAEFKALLPTSMQHWLDRLGMGDFKGLQDKISKAAMQGSQYLATQAFSFGQGTFDFVVSFFIMLYLLFFFLRDGQDLTRRIRIAIPLAEPQKRRLQLKFTRVVRATVKGNIVVALTQGALGGLIFWVLDIPSALLWAVAMAFLSLLPAVGAGIVWAPVAAYFLLSGMIWQGVVLGLFGVFVIGLVDNVLRPILVGKDTRMPDYLILISTLGGMAVFGLNGFVIGPMIAALFMSTWGLFTGAKKTVRLPG</sequence>
<protein>
    <submittedName>
        <fullName evidence="7">Predicted PurR-regulated permease PerM</fullName>
    </submittedName>
</protein>
<name>A0A1G8IZP3_9PSED</name>
<dbReference type="STRING" id="89065.SAMN05216605_111216"/>
<dbReference type="Pfam" id="PF01594">
    <property type="entry name" value="AI-2E_transport"/>
    <property type="match status" value="1"/>
</dbReference>
<keyword evidence="5 6" id="KW-0472">Membrane</keyword>
<accession>A0A1G8IZP3</accession>
<keyword evidence="8" id="KW-1185">Reference proteome</keyword>
<evidence type="ECO:0000256" key="5">
    <source>
        <dbReference type="ARBA" id="ARBA00023136"/>
    </source>
</evidence>
<evidence type="ECO:0000256" key="3">
    <source>
        <dbReference type="ARBA" id="ARBA00022692"/>
    </source>
</evidence>
<keyword evidence="3 6" id="KW-0812">Transmembrane</keyword>
<organism evidence="7 8">
    <name type="scientific">Pseudomonas abietaniphila</name>
    <dbReference type="NCBI Taxonomy" id="89065"/>
    <lineage>
        <taxon>Bacteria</taxon>
        <taxon>Pseudomonadati</taxon>
        <taxon>Pseudomonadota</taxon>
        <taxon>Gammaproteobacteria</taxon>
        <taxon>Pseudomonadales</taxon>
        <taxon>Pseudomonadaceae</taxon>
        <taxon>Pseudomonas</taxon>
    </lineage>
</organism>
<evidence type="ECO:0000313" key="8">
    <source>
        <dbReference type="Proteomes" id="UP000182894"/>
    </source>
</evidence>
<feature type="transmembrane region" description="Helical" evidence="6">
    <location>
        <begin position="310"/>
        <end position="343"/>
    </location>
</feature>
<proteinExistence type="inferred from homology"/>
<comment type="subcellular location">
    <subcellularLocation>
        <location evidence="1">Membrane</location>
        <topology evidence="1">Multi-pass membrane protein</topology>
    </subcellularLocation>
</comment>
<dbReference type="OrthoDB" id="106838at2"/>
<dbReference type="PANTHER" id="PTHR21716">
    <property type="entry name" value="TRANSMEMBRANE PROTEIN"/>
    <property type="match status" value="1"/>
</dbReference>
<reference evidence="8" key="1">
    <citation type="submission" date="2016-10" db="EMBL/GenBank/DDBJ databases">
        <authorList>
            <person name="Varghese N."/>
            <person name="Submissions S."/>
        </authorList>
    </citation>
    <scope>NUCLEOTIDE SEQUENCE [LARGE SCALE GENOMIC DNA]</scope>
    <source>
        <strain evidence="8">ATCC 700689</strain>
    </source>
</reference>